<organism evidence="10">
    <name type="scientific">bioreactor metagenome</name>
    <dbReference type="NCBI Taxonomy" id="1076179"/>
    <lineage>
        <taxon>unclassified sequences</taxon>
        <taxon>metagenomes</taxon>
        <taxon>ecological metagenomes</taxon>
    </lineage>
</organism>
<keyword evidence="3" id="KW-0813">Transport</keyword>
<dbReference type="Gene3D" id="1.10.357.20">
    <property type="entry name" value="SLC41 divalent cation transporters, integral membrane domain"/>
    <property type="match status" value="1"/>
</dbReference>
<dbReference type="GO" id="GO:0016020">
    <property type="term" value="C:membrane"/>
    <property type="evidence" value="ECO:0007669"/>
    <property type="project" value="UniProtKB-SubCell"/>
</dbReference>
<keyword evidence="5" id="KW-0460">Magnesium</keyword>
<reference evidence="10" key="1">
    <citation type="submission" date="2019-08" db="EMBL/GenBank/DDBJ databases">
        <authorList>
            <person name="Kucharzyk K."/>
            <person name="Murdoch R.W."/>
            <person name="Higgins S."/>
            <person name="Loffler F."/>
        </authorList>
    </citation>
    <scope>NUCLEOTIDE SEQUENCE</scope>
</reference>
<comment type="caution">
    <text evidence="10">The sequence shown here is derived from an EMBL/GenBank/DDBJ whole genome shotgun (WGS) entry which is preliminary data.</text>
</comment>
<dbReference type="CDD" id="cd04606">
    <property type="entry name" value="CBS_pair_Mg_transporter"/>
    <property type="match status" value="1"/>
</dbReference>
<keyword evidence="7 8" id="KW-0472">Membrane</keyword>
<dbReference type="InterPro" id="IPR006667">
    <property type="entry name" value="SLC41_membr_dom"/>
</dbReference>
<comment type="similarity">
    <text evidence="2">Belongs to the SLC41A transporter family.</text>
</comment>
<dbReference type="Pfam" id="PF01769">
    <property type="entry name" value="MgtE"/>
    <property type="match status" value="1"/>
</dbReference>
<evidence type="ECO:0000259" key="9">
    <source>
        <dbReference type="PROSITE" id="PS51371"/>
    </source>
</evidence>
<dbReference type="SUPFAM" id="SSF158791">
    <property type="entry name" value="MgtE N-terminal domain-like"/>
    <property type="match status" value="1"/>
</dbReference>
<dbReference type="PANTHER" id="PTHR43773">
    <property type="entry name" value="MAGNESIUM TRANSPORTER MGTE"/>
    <property type="match status" value="1"/>
</dbReference>
<dbReference type="InterPro" id="IPR000644">
    <property type="entry name" value="CBS_dom"/>
</dbReference>
<protein>
    <submittedName>
        <fullName evidence="10">Magnesium transporter MgtE</fullName>
    </submittedName>
</protein>
<comment type="subcellular location">
    <subcellularLocation>
        <location evidence="1">Membrane</location>
        <topology evidence="1">Multi-pass membrane protein</topology>
    </subcellularLocation>
</comment>
<feature type="domain" description="CBS" evidence="9">
    <location>
        <begin position="135"/>
        <end position="197"/>
    </location>
</feature>
<dbReference type="InterPro" id="IPR036739">
    <property type="entry name" value="SLC41_membr_dom_sf"/>
</dbReference>
<feature type="transmembrane region" description="Helical" evidence="8">
    <location>
        <begin position="359"/>
        <end position="379"/>
    </location>
</feature>
<keyword evidence="6 8" id="KW-1133">Transmembrane helix</keyword>
<gene>
    <name evidence="10" type="ORF">SDC9_13324</name>
</gene>
<name>A0A644TKZ3_9ZZZZ</name>
<evidence type="ECO:0000256" key="5">
    <source>
        <dbReference type="ARBA" id="ARBA00022842"/>
    </source>
</evidence>
<keyword evidence="4 8" id="KW-0812">Transmembrane</keyword>
<feature type="transmembrane region" description="Helical" evidence="8">
    <location>
        <begin position="429"/>
        <end position="449"/>
    </location>
</feature>
<dbReference type="Pfam" id="PF00571">
    <property type="entry name" value="CBS"/>
    <property type="match status" value="2"/>
</dbReference>
<evidence type="ECO:0000256" key="7">
    <source>
        <dbReference type="ARBA" id="ARBA00023136"/>
    </source>
</evidence>
<sequence>MLDQRDNDLEALLENDNLPLIASFLEGKHPTEIAEILTSLPPESVYRILQTQKADFAGDIFTELPPWMQTDTAEFFNDAQLARLIERLSPDVRVDVLRVLPETRVEKLLPIIAKSERENIKQLSQYPEGTAGSIMTTDYIALLHTLTVKEVIERIRLEGANKESIYTIFVIDTQRILKGTVSLADIILADHKRTLDSIKEEQIYSVKALSDREEALYLFSRYDLVTLPVVDNENRLLGIITHDDVIDVLEQERTEDFERFNAITGKHEGVSYLNTSIWSHFKHRVVWLIVLAAMGLISGAVLQTFESTLTSIIILAFYMPMLADTGGNTGSQSATMVVRALALKEIGPKDAIKVLWKELRVSILLGLVLGFLAFLRVLLTGNPSHLPETISLLNIGIAISVALCIQVISATVIGALLPLAAAAVHLDPALIASPALTTIVDITGLFVYFTTARVVLKI</sequence>
<evidence type="ECO:0000256" key="8">
    <source>
        <dbReference type="SAM" id="Phobius"/>
    </source>
</evidence>
<dbReference type="EMBL" id="VSSQ01000038">
    <property type="protein sequence ID" value="MPL67626.1"/>
    <property type="molecule type" value="Genomic_DNA"/>
</dbReference>
<evidence type="ECO:0000256" key="6">
    <source>
        <dbReference type="ARBA" id="ARBA00022989"/>
    </source>
</evidence>
<dbReference type="AlphaFoldDB" id="A0A644TKZ3"/>
<dbReference type="Gene3D" id="1.25.60.10">
    <property type="entry name" value="MgtE N-terminal domain-like"/>
    <property type="match status" value="1"/>
</dbReference>
<dbReference type="NCBIfam" id="TIGR00400">
    <property type="entry name" value="mgtE"/>
    <property type="match status" value="1"/>
</dbReference>
<accession>A0A644TKZ3</accession>
<dbReference type="SUPFAM" id="SSF161093">
    <property type="entry name" value="MgtE membrane domain-like"/>
    <property type="match status" value="1"/>
</dbReference>
<evidence type="ECO:0000256" key="1">
    <source>
        <dbReference type="ARBA" id="ARBA00004141"/>
    </source>
</evidence>
<dbReference type="PROSITE" id="PS51371">
    <property type="entry name" value="CBS"/>
    <property type="match status" value="2"/>
</dbReference>
<evidence type="ECO:0000256" key="2">
    <source>
        <dbReference type="ARBA" id="ARBA00009749"/>
    </source>
</evidence>
<evidence type="ECO:0000256" key="3">
    <source>
        <dbReference type="ARBA" id="ARBA00022448"/>
    </source>
</evidence>
<dbReference type="GO" id="GO:0015095">
    <property type="term" value="F:magnesium ion transmembrane transporter activity"/>
    <property type="evidence" value="ECO:0007669"/>
    <property type="project" value="InterPro"/>
</dbReference>
<dbReference type="Gene3D" id="3.10.580.10">
    <property type="entry name" value="CBS-domain"/>
    <property type="match status" value="1"/>
</dbReference>
<evidence type="ECO:0000313" key="10">
    <source>
        <dbReference type="EMBL" id="MPL67626.1"/>
    </source>
</evidence>
<dbReference type="InterPro" id="IPR046342">
    <property type="entry name" value="CBS_dom_sf"/>
</dbReference>
<dbReference type="InterPro" id="IPR006669">
    <property type="entry name" value="MgtE_transporter"/>
</dbReference>
<feature type="transmembrane region" description="Helical" evidence="8">
    <location>
        <begin position="285"/>
        <end position="318"/>
    </location>
</feature>
<feature type="transmembrane region" description="Helical" evidence="8">
    <location>
        <begin position="391"/>
        <end position="417"/>
    </location>
</feature>
<proteinExistence type="inferred from homology"/>
<feature type="domain" description="CBS" evidence="9">
    <location>
        <begin position="198"/>
        <end position="255"/>
    </location>
</feature>
<evidence type="ECO:0000256" key="4">
    <source>
        <dbReference type="ARBA" id="ARBA00022692"/>
    </source>
</evidence>
<dbReference type="InterPro" id="IPR006668">
    <property type="entry name" value="Mg_transptr_MgtE_intracell_dom"/>
</dbReference>
<dbReference type="SMART" id="SM00924">
    <property type="entry name" value="MgtE_N"/>
    <property type="match status" value="1"/>
</dbReference>
<dbReference type="InterPro" id="IPR038076">
    <property type="entry name" value="MgtE_N_sf"/>
</dbReference>
<dbReference type="Pfam" id="PF03448">
    <property type="entry name" value="MgtE_N"/>
    <property type="match status" value="1"/>
</dbReference>
<dbReference type="SUPFAM" id="SSF54631">
    <property type="entry name" value="CBS-domain pair"/>
    <property type="match status" value="1"/>
</dbReference>
<dbReference type="PANTHER" id="PTHR43773:SF1">
    <property type="entry name" value="MAGNESIUM TRANSPORTER MGTE"/>
    <property type="match status" value="1"/>
</dbReference>
<dbReference type="SMART" id="SM00116">
    <property type="entry name" value="CBS"/>
    <property type="match status" value="2"/>
</dbReference>